<dbReference type="Gene3D" id="2.60.120.200">
    <property type="match status" value="1"/>
</dbReference>
<dbReference type="GeneID" id="9055197"/>
<sequence>SVFSTDAKLSGKEVQPNISARKIAMTSKLIYSIPFVSSADGDSTSLVNVRDHSVTHRMAQVGAVTLSMWFKCDSGKITQPQTVLLARYANFGTSTFSRLAVTVDRRRRLILHWLSYTLGRSHDILEGYSAELPTSREMPKSAWVHLACYFDTERSTHKWYWNGEMDNHRDGGKHFHALNVSNALVQSVFSKKDASIAAVGEISDLKIFPRQLDITEISKEFRRGRQQLNMG</sequence>
<evidence type="ECO:0008006" key="3">
    <source>
        <dbReference type="Google" id="ProtNLM"/>
    </source>
</evidence>
<reference evidence="1 2" key="1">
    <citation type="submission" date="2008-07" db="EMBL/GenBank/DDBJ databases">
        <authorList>
            <person name="El-Sayed N."/>
            <person name="Caler E."/>
            <person name="Inman J."/>
            <person name="Amedeo P."/>
            <person name="Hass B."/>
            <person name="Wortman J."/>
        </authorList>
    </citation>
    <scope>NUCLEOTIDE SEQUENCE [LARGE SCALE GENOMIC DNA]</scope>
    <source>
        <strain evidence="2">ATCC 50983 / TXsc</strain>
    </source>
</reference>
<proteinExistence type="predicted"/>
<dbReference type="InterPro" id="IPR013320">
    <property type="entry name" value="ConA-like_dom_sf"/>
</dbReference>
<feature type="non-terminal residue" evidence="1">
    <location>
        <position position="1"/>
    </location>
</feature>
<dbReference type="Proteomes" id="UP000007800">
    <property type="component" value="Unassembled WGS sequence"/>
</dbReference>
<dbReference type="SUPFAM" id="SSF49899">
    <property type="entry name" value="Concanavalin A-like lectins/glucanases"/>
    <property type="match status" value="1"/>
</dbReference>
<accession>C5LM29</accession>
<organism evidence="2">
    <name type="scientific">Perkinsus marinus (strain ATCC 50983 / TXsc)</name>
    <dbReference type="NCBI Taxonomy" id="423536"/>
    <lineage>
        <taxon>Eukaryota</taxon>
        <taxon>Sar</taxon>
        <taxon>Alveolata</taxon>
        <taxon>Perkinsozoa</taxon>
        <taxon>Perkinsea</taxon>
        <taxon>Perkinsida</taxon>
        <taxon>Perkinsidae</taxon>
        <taxon>Perkinsus</taxon>
    </lineage>
</organism>
<dbReference type="EMBL" id="GG683387">
    <property type="protein sequence ID" value="EER02214.1"/>
    <property type="molecule type" value="Genomic_DNA"/>
</dbReference>
<evidence type="ECO:0000313" key="2">
    <source>
        <dbReference type="Proteomes" id="UP000007800"/>
    </source>
</evidence>
<keyword evidence="2" id="KW-1185">Reference proteome</keyword>
<name>C5LM29_PERM5</name>
<protein>
    <recommendedName>
        <fullName evidence="3">LamG-like jellyroll fold domain-containing protein</fullName>
    </recommendedName>
</protein>
<dbReference type="InParanoid" id="C5LM29"/>
<evidence type="ECO:0000313" key="1">
    <source>
        <dbReference type="EMBL" id="EER02214.1"/>
    </source>
</evidence>
<gene>
    <name evidence="1" type="ORF">Pmar_PMAR001677</name>
</gene>
<dbReference type="Pfam" id="PF13385">
    <property type="entry name" value="Laminin_G_3"/>
    <property type="match status" value="1"/>
</dbReference>
<dbReference type="RefSeq" id="XP_002769496.1">
    <property type="nucleotide sequence ID" value="XM_002769450.1"/>
</dbReference>
<dbReference type="OrthoDB" id="10526011at2759"/>
<dbReference type="AlphaFoldDB" id="C5LM29"/>